<evidence type="ECO:0008006" key="3">
    <source>
        <dbReference type="Google" id="ProtNLM"/>
    </source>
</evidence>
<accession>A0ABR7Q7A8</accession>
<evidence type="ECO:0000313" key="2">
    <source>
        <dbReference type="Proteomes" id="UP000619238"/>
    </source>
</evidence>
<dbReference type="Proteomes" id="UP000619238">
    <property type="component" value="Unassembled WGS sequence"/>
</dbReference>
<name>A0ABR7Q7A8_9FLAO</name>
<gene>
    <name evidence="1" type="ORF">H2O64_07220</name>
</gene>
<proteinExistence type="predicted"/>
<reference evidence="1 2" key="1">
    <citation type="submission" date="2020-07" db="EMBL/GenBank/DDBJ databases">
        <title>Description of Kordia aestuariivivens sp. nov., isolated from a tidal flat.</title>
        <authorList>
            <person name="Park S."/>
            <person name="Yoon J.-H."/>
        </authorList>
    </citation>
    <scope>NUCLEOTIDE SEQUENCE [LARGE SCALE GENOMIC DNA]</scope>
    <source>
        <strain evidence="1 2">YSTF-M3</strain>
    </source>
</reference>
<organism evidence="1 2">
    <name type="scientific">Kordia aestuariivivens</name>
    <dbReference type="NCBI Taxonomy" id="2759037"/>
    <lineage>
        <taxon>Bacteria</taxon>
        <taxon>Pseudomonadati</taxon>
        <taxon>Bacteroidota</taxon>
        <taxon>Flavobacteriia</taxon>
        <taxon>Flavobacteriales</taxon>
        <taxon>Flavobacteriaceae</taxon>
        <taxon>Kordia</taxon>
    </lineage>
</organism>
<keyword evidence="2" id="KW-1185">Reference proteome</keyword>
<sequence>MKVKHSQKMKLKKATIAQINQTTAMLVKGGTRGNSTLFDDSAMVSHCADIVCY</sequence>
<comment type="caution">
    <text evidence="1">The sequence shown here is derived from an EMBL/GenBank/DDBJ whole genome shotgun (WGS) entry which is preliminary data.</text>
</comment>
<dbReference type="RefSeq" id="WP_187561494.1">
    <property type="nucleotide sequence ID" value="NZ_JACGWS010000003.1"/>
</dbReference>
<evidence type="ECO:0000313" key="1">
    <source>
        <dbReference type="EMBL" id="MBC8754457.1"/>
    </source>
</evidence>
<dbReference type="EMBL" id="JACGWS010000003">
    <property type="protein sequence ID" value="MBC8754457.1"/>
    <property type="molecule type" value="Genomic_DNA"/>
</dbReference>
<protein>
    <recommendedName>
        <fullName evidence="3">Natural product</fullName>
    </recommendedName>
</protein>